<evidence type="ECO:0000313" key="1">
    <source>
        <dbReference type="EMBL" id="MPC12417.1"/>
    </source>
</evidence>
<dbReference type="Proteomes" id="UP000324222">
    <property type="component" value="Unassembled WGS sequence"/>
</dbReference>
<sequence>MVDFLYNDQDNTSTLTLLSGHTGVGHSPSAHKTRVPLSHSLHRGQAKRGRGGQAAHWWGCAHRLKLVHTRGRGPDAVGRRPWQVWTTQEGRANMGPPLIPPNRDGGTSGAIIATHISQPQLL</sequence>
<accession>A0A5B7CRI0</accession>
<dbReference type="EMBL" id="VSRR010000215">
    <property type="protein sequence ID" value="MPC12417.1"/>
    <property type="molecule type" value="Genomic_DNA"/>
</dbReference>
<dbReference type="AlphaFoldDB" id="A0A5B7CRI0"/>
<comment type="caution">
    <text evidence="1">The sequence shown here is derived from an EMBL/GenBank/DDBJ whole genome shotgun (WGS) entry which is preliminary data.</text>
</comment>
<name>A0A5B7CRI0_PORTR</name>
<evidence type="ECO:0000313" key="2">
    <source>
        <dbReference type="Proteomes" id="UP000324222"/>
    </source>
</evidence>
<keyword evidence="2" id="KW-1185">Reference proteome</keyword>
<gene>
    <name evidence="1" type="ORF">E2C01_005110</name>
</gene>
<organism evidence="1 2">
    <name type="scientific">Portunus trituberculatus</name>
    <name type="common">Swimming crab</name>
    <name type="synonym">Neptunus trituberculatus</name>
    <dbReference type="NCBI Taxonomy" id="210409"/>
    <lineage>
        <taxon>Eukaryota</taxon>
        <taxon>Metazoa</taxon>
        <taxon>Ecdysozoa</taxon>
        <taxon>Arthropoda</taxon>
        <taxon>Crustacea</taxon>
        <taxon>Multicrustacea</taxon>
        <taxon>Malacostraca</taxon>
        <taxon>Eumalacostraca</taxon>
        <taxon>Eucarida</taxon>
        <taxon>Decapoda</taxon>
        <taxon>Pleocyemata</taxon>
        <taxon>Brachyura</taxon>
        <taxon>Eubrachyura</taxon>
        <taxon>Portunoidea</taxon>
        <taxon>Portunidae</taxon>
        <taxon>Portuninae</taxon>
        <taxon>Portunus</taxon>
    </lineage>
</organism>
<proteinExistence type="predicted"/>
<protein>
    <submittedName>
        <fullName evidence="1">Uncharacterized protein</fullName>
    </submittedName>
</protein>
<reference evidence="1 2" key="1">
    <citation type="submission" date="2019-05" db="EMBL/GenBank/DDBJ databases">
        <title>Another draft genome of Portunus trituberculatus and its Hox gene families provides insights of decapod evolution.</title>
        <authorList>
            <person name="Jeong J.-H."/>
            <person name="Song I."/>
            <person name="Kim S."/>
            <person name="Choi T."/>
            <person name="Kim D."/>
            <person name="Ryu S."/>
            <person name="Kim W."/>
        </authorList>
    </citation>
    <scope>NUCLEOTIDE SEQUENCE [LARGE SCALE GENOMIC DNA]</scope>
    <source>
        <tissue evidence="1">Muscle</tissue>
    </source>
</reference>